<reference evidence="1 2" key="1">
    <citation type="submission" date="2015-08" db="EMBL/GenBank/DDBJ databases">
        <authorList>
            <person name="Babu N.S."/>
            <person name="Beckwith C.J."/>
            <person name="Beseler K.G."/>
            <person name="Brison A."/>
            <person name="Carone J.V."/>
            <person name="Caskin T.P."/>
            <person name="Diamond M."/>
            <person name="Durham M.E."/>
            <person name="Foxe J.M."/>
            <person name="Go M."/>
            <person name="Henderson B.A."/>
            <person name="Jones I.B."/>
            <person name="McGettigan J.A."/>
            <person name="Micheletti S.J."/>
            <person name="Nasrallah M.E."/>
            <person name="Ortiz D."/>
            <person name="Piller C.R."/>
            <person name="Privatt S.R."/>
            <person name="Schneider S.L."/>
            <person name="Sharp S."/>
            <person name="Smith T.C."/>
            <person name="Stanton J.D."/>
            <person name="Ullery H.E."/>
            <person name="Wilson R.J."/>
            <person name="Serrano M.G."/>
            <person name="Buck G."/>
            <person name="Lee V."/>
            <person name="Wang Y."/>
            <person name="Carvalho R."/>
            <person name="Voegtly L."/>
            <person name="Shi R."/>
            <person name="Duckworth R."/>
            <person name="Johnson A."/>
            <person name="Loviza R."/>
            <person name="Walstead R."/>
            <person name="Shah Z."/>
            <person name="Kiflezghi M."/>
            <person name="Wade K."/>
            <person name="Ball S.L."/>
            <person name="Bradley K.W."/>
            <person name="Asai D.J."/>
            <person name="Bowman C.A."/>
            <person name="Russell D.A."/>
            <person name="Pope W.H."/>
            <person name="Jacobs-Sera D."/>
            <person name="Hendrix R.W."/>
            <person name="Hatfull G.F."/>
        </authorList>
    </citation>
    <scope>NUCLEOTIDE SEQUENCE [LARGE SCALE GENOMIC DNA]</scope>
    <source>
        <strain evidence="1 2">DSM 27648</strain>
    </source>
</reference>
<organism evidence="1 2">
    <name type="scientific">Labilithrix luteola</name>
    <dbReference type="NCBI Taxonomy" id="1391654"/>
    <lineage>
        <taxon>Bacteria</taxon>
        <taxon>Pseudomonadati</taxon>
        <taxon>Myxococcota</taxon>
        <taxon>Polyangia</taxon>
        <taxon>Polyangiales</taxon>
        <taxon>Labilitrichaceae</taxon>
        <taxon>Labilithrix</taxon>
    </lineage>
</organism>
<sequence>MGLVATLAVLGRASVARSDDFGDGPKTTAVPAADLGNLYTWVDGSNLALAMTVFPAATTEAKFAADVQYVFHTSSGAAFGQTTSNVDIVCTFDAAQKISCWVGLAVYVTGDASTKEGLASADGKFRVFAGLRADPFFFNLVGFQSASEAYAVSKDNFQTDPSGCPWLDFGAAGSLRTTLMTSAGAPAVDTYKNLNTLAIVVNIDKSMVTFGGPFVSAWASTNKAQTQTGGDQ</sequence>
<keyword evidence="2" id="KW-1185">Reference proteome</keyword>
<dbReference type="EMBL" id="CP012333">
    <property type="protein sequence ID" value="AKU93492.1"/>
    <property type="molecule type" value="Genomic_DNA"/>
</dbReference>
<dbReference type="InterPro" id="IPR025566">
    <property type="entry name" value="DUF4331"/>
</dbReference>
<dbReference type="KEGG" id="llu:AKJ09_00156"/>
<dbReference type="Pfam" id="PF14224">
    <property type="entry name" value="DUF4331"/>
    <property type="match status" value="1"/>
</dbReference>
<dbReference type="STRING" id="1391654.AKJ09_00156"/>
<accession>A0A0K1PIZ4</accession>
<evidence type="ECO:0000313" key="2">
    <source>
        <dbReference type="Proteomes" id="UP000064967"/>
    </source>
</evidence>
<protein>
    <submittedName>
        <fullName evidence="1">Uncharacterized protein</fullName>
    </submittedName>
</protein>
<proteinExistence type="predicted"/>
<dbReference type="AlphaFoldDB" id="A0A0K1PIZ4"/>
<name>A0A0K1PIZ4_9BACT</name>
<gene>
    <name evidence="1" type="ORF">AKJ09_00156</name>
</gene>
<evidence type="ECO:0000313" key="1">
    <source>
        <dbReference type="EMBL" id="AKU93492.1"/>
    </source>
</evidence>
<dbReference type="Proteomes" id="UP000064967">
    <property type="component" value="Chromosome"/>
</dbReference>